<reference evidence="2" key="1">
    <citation type="submission" date="2023-02" db="EMBL/GenBank/DDBJ databases">
        <title>Identification and recombinant expression of a fungal hydrolase from Papiliotrema laurentii that hydrolyzes apple cutin and clears colloidal polyester polyurethane.</title>
        <authorList>
            <consortium name="DOE Joint Genome Institute"/>
            <person name="Roman V.A."/>
            <person name="Bojanowski C."/>
            <person name="Crable B.R."/>
            <person name="Wagner D.N."/>
            <person name="Hung C.S."/>
            <person name="Nadeau L.J."/>
            <person name="Schratz L."/>
            <person name="Haridas S."/>
            <person name="Pangilinan J."/>
            <person name="Lipzen A."/>
            <person name="Na H."/>
            <person name="Yan M."/>
            <person name="Ng V."/>
            <person name="Grigoriev I.V."/>
            <person name="Spatafora J.W."/>
            <person name="Barlow D."/>
            <person name="Biffinger J."/>
            <person name="Kelley-Loughnane N."/>
            <person name="Varaljay V.A."/>
            <person name="Crookes-Goodson W.J."/>
        </authorList>
    </citation>
    <scope>NUCLEOTIDE SEQUENCE</scope>
    <source>
        <strain evidence="2">5307AH</strain>
    </source>
</reference>
<organism evidence="2 3">
    <name type="scientific">Papiliotrema laurentii</name>
    <name type="common">Cryptococcus laurentii</name>
    <dbReference type="NCBI Taxonomy" id="5418"/>
    <lineage>
        <taxon>Eukaryota</taxon>
        <taxon>Fungi</taxon>
        <taxon>Dikarya</taxon>
        <taxon>Basidiomycota</taxon>
        <taxon>Agaricomycotina</taxon>
        <taxon>Tremellomycetes</taxon>
        <taxon>Tremellales</taxon>
        <taxon>Rhynchogastremaceae</taxon>
        <taxon>Papiliotrema</taxon>
    </lineage>
</organism>
<dbReference type="Proteomes" id="UP001182556">
    <property type="component" value="Unassembled WGS sequence"/>
</dbReference>
<feature type="compositionally biased region" description="Low complexity" evidence="1">
    <location>
        <begin position="62"/>
        <end position="73"/>
    </location>
</feature>
<feature type="compositionally biased region" description="Polar residues" evidence="1">
    <location>
        <begin position="1"/>
        <end position="11"/>
    </location>
</feature>
<dbReference type="AlphaFoldDB" id="A0AAD9FX69"/>
<protein>
    <submittedName>
        <fullName evidence="2">Uncharacterized protein</fullName>
    </submittedName>
</protein>
<feature type="compositionally biased region" description="Polar residues" evidence="1">
    <location>
        <begin position="43"/>
        <end position="55"/>
    </location>
</feature>
<sequence length="204" mass="22253">MSSQGNTSRSPFTLMPDSHKAYDREDLASQVGNSDDEMDDLSDSPSSYTSGSRPTTPHAVRLSLSKPKSAPPSTTHLPYTIAHKAERILGLSPGTLPHALAALESAKEEVRRLELPIAPLLPFPSEPVSRDTAHSNGMRGRIDRAVRAMSIALPSGTRIPGVVVGVGGKEDEARRERVRRANDGVLYWQREVARLSEPQKTVRR</sequence>
<evidence type="ECO:0000313" key="3">
    <source>
        <dbReference type="Proteomes" id="UP001182556"/>
    </source>
</evidence>
<evidence type="ECO:0000256" key="1">
    <source>
        <dbReference type="SAM" id="MobiDB-lite"/>
    </source>
</evidence>
<keyword evidence="3" id="KW-1185">Reference proteome</keyword>
<dbReference type="EMBL" id="JAODAN010000001">
    <property type="protein sequence ID" value="KAK1927900.1"/>
    <property type="molecule type" value="Genomic_DNA"/>
</dbReference>
<accession>A0AAD9FX69</accession>
<gene>
    <name evidence="2" type="ORF">DB88DRAFT_516565</name>
</gene>
<evidence type="ECO:0000313" key="2">
    <source>
        <dbReference type="EMBL" id="KAK1927900.1"/>
    </source>
</evidence>
<feature type="region of interest" description="Disordered" evidence="1">
    <location>
        <begin position="1"/>
        <end position="76"/>
    </location>
</feature>
<comment type="caution">
    <text evidence="2">The sequence shown here is derived from an EMBL/GenBank/DDBJ whole genome shotgun (WGS) entry which is preliminary data.</text>
</comment>
<feature type="compositionally biased region" description="Basic and acidic residues" evidence="1">
    <location>
        <begin position="17"/>
        <end position="27"/>
    </location>
</feature>
<name>A0AAD9FX69_PAPLA</name>
<proteinExistence type="predicted"/>